<dbReference type="AlphaFoldDB" id="A0AAD4IYH0"/>
<proteinExistence type="predicted"/>
<comment type="caution">
    <text evidence="1">The sequence shown here is derived from an EMBL/GenBank/DDBJ whole genome shotgun (WGS) entry which is preliminary data.</text>
</comment>
<keyword evidence="2" id="KW-1185">Reference proteome</keyword>
<name>A0AAD4IYH0_PERFH</name>
<organism evidence="1 2">
    <name type="scientific">Perilla frutescens var. hirtella</name>
    <name type="common">Perilla citriodora</name>
    <name type="synonym">Perilla setoyensis</name>
    <dbReference type="NCBI Taxonomy" id="608512"/>
    <lineage>
        <taxon>Eukaryota</taxon>
        <taxon>Viridiplantae</taxon>
        <taxon>Streptophyta</taxon>
        <taxon>Embryophyta</taxon>
        <taxon>Tracheophyta</taxon>
        <taxon>Spermatophyta</taxon>
        <taxon>Magnoliopsida</taxon>
        <taxon>eudicotyledons</taxon>
        <taxon>Gunneridae</taxon>
        <taxon>Pentapetalae</taxon>
        <taxon>asterids</taxon>
        <taxon>lamiids</taxon>
        <taxon>Lamiales</taxon>
        <taxon>Lamiaceae</taxon>
        <taxon>Nepetoideae</taxon>
        <taxon>Elsholtzieae</taxon>
        <taxon>Perilla</taxon>
    </lineage>
</organism>
<gene>
    <name evidence="1" type="ORF">C2S53_014702</name>
</gene>
<accession>A0AAD4IYH0</accession>
<dbReference type="PANTHER" id="PTHR34835:SF90">
    <property type="entry name" value="AMINOTRANSFERASE-LIKE PLANT MOBILE DOMAIN-CONTAINING PROTEIN"/>
    <property type="match status" value="1"/>
</dbReference>
<sequence>MVEDESNGEINDAHNGDGILEVIRLDGGQFIDELDNVDDEDSLEKLGIRDLDVRFPKLANRTSPAALVNAMFSLTSKQRDKVNEMGFGQLFHLQITKIPTMMAFWVLDNFDARRSEINIQDSRRLHIEAIDVQCVFGFPNGGVPIQRKKKFDTCDMLNSWDFYVDRVVLCGRTVIREFSTVKNWTHLLMKQRENSKIKSDVHNAKDKDGCVDQFAEKFMQKARLFPMTMVEIIAMVDSAPQHMAETLQLKKIVDASLQLFGRGNDIESSSFQSPVQMQFIETQTDDEFWGKPAIIAMIEEIETAMNKRNDFIKNLPDGLSFSLSITQDEVGYLGKEIRNFDISLENEHEEEGVLAESILEETDQERMKILVAKGKRKMQDVNPLLSLASELGKENDATALSNAMELTQAKVTMHDGYNDDFVHGQNMVKSRFKLLHPEKIVGAVTHKMEMRNKVELKKTGKLMSLFVKRSVDISSKYSQNEKYLWYWIFYNEDPNIEDTLFASDGVQITRGDMLTMQPNVELSGNIIDAWSCIMNYKELGRS</sequence>
<dbReference type="PANTHER" id="PTHR34835">
    <property type="entry name" value="OS07G0283600 PROTEIN-RELATED"/>
    <property type="match status" value="1"/>
</dbReference>
<evidence type="ECO:0000313" key="2">
    <source>
        <dbReference type="Proteomes" id="UP001190926"/>
    </source>
</evidence>
<reference evidence="1 2" key="1">
    <citation type="journal article" date="2021" name="Nat. Commun.">
        <title>Incipient diploidization of the medicinal plant Perilla within 10,000 years.</title>
        <authorList>
            <person name="Zhang Y."/>
            <person name="Shen Q."/>
            <person name="Leng L."/>
            <person name="Zhang D."/>
            <person name="Chen S."/>
            <person name="Shi Y."/>
            <person name="Ning Z."/>
            <person name="Chen S."/>
        </authorList>
    </citation>
    <scope>NUCLEOTIDE SEQUENCE [LARGE SCALE GENOMIC DNA]</scope>
    <source>
        <strain evidence="2">cv. PC099</strain>
    </source>
</reference>
<evidence type="ECO:0000313" key="1">
    <source>
        <dbReference type="EMBL" id="KAH6823500.1"/>
    </source>
</evidence>
<dbReference type="Proteomes" id="UP001190926">
    <property type="component" value="Unassembled WGS sequence"/>
</dbReference>
<protein>
    <submittedName>
        <fullName evidence="1">Uncharacterized protein</fullName>
    </submittedName>
</protein>
<dbReference type="EMBL" id="SDAM02000798">
    <property type="protein sequence ID" value="KAH6823500.1"/>
    <property type="molecule type" value="Genomic_DNA"/>
</dbReference>